<comment type="subcellular location">
    <subcellularLocation>
        <location evidence="4">Endoplasmic reticulum membrane</location>
        <topology evidence="4">Peripheral membrane protein</topology>
        <orientation evidence="4">Cytoplasmic side</orientation>
    </subcellularLocation>
</comment>
<dbReference type="EMBL" id="RIBY02000335">
    <property type="protein sequence ID" value="KAH9844453.1"/>
    <property type="molecule type" value="Genomic_DNA"/>
</dbReference>
<feature type="domain" description="EMC2 TPR-like" evidence="6">
    <location>
        <begin position="104"/>
        <end position="209"/>
    </location>
</feature>
<evidence type="ECO:0000256" key="1">
    <source>
        <dbReference type="ARBA" id="ARBA00022737"/>
    </source>
</evidence>
<dbReference type="Pfam" id="PF22890">
    <property type="entry name" value="TPR_EMC2"/>
    <property type="match status" value="1"/>
</dbReference>
<dbReference type="InterPro" id="IPR011990">
    <property type="entry name" value="TPR-like_helical_dom_sf"/>
</dbReference>
<dbReference type="AlphaFoldDB" id="A0A9W7SZH8"/>
<evidence type="ECO:0000256" key="5">
    <source>
        <dbReference type="SAM" id="MobiDB-lite"/>
    </source>
</evidence>
<evidence type="ECO:0000313" key="8">
    <source>
        <dbReference type="Proteomes" id="UP001138500"/>
    </source>
</evidence>
<dbReference type="OrthoDB" id="124397at2759"/>
<evidence type="ECO:0000256" key="2">
    <source>
        <dbReference type="ARBA" id="ARBA00022803"/>
    </source>
</evidence>
<keyword evidence="1" id="KW-0677">Repeat</keyword>
<feature type="region of interest" description="Disordered" evidence="5">
    <location>
        <begin position="257"/>
        <end position="283"/>
    </location>
</feature>
<protein>
    <recommendedName>
        <fullName evidence="4">ER membrane protein complex subunit 2</fullName>
    </recommendedName>
</protein>
<keyword evidence="8" id="KW-1185">Reference proteome</keyword>
<organism evidence="7 8">
    <name type="scientific">Teratosphaeria destructans</name>
    <dbReference type="NCBI Taxonomy" id="418781"/>
    <lineage>
        <taxon>Eukaryota</taxon>
        <taxon>Fungi</taxon>
        <taxon>Dikarya</taxon>
        <taxon>Ascomycota</taxon>
        <taxon>Pezizomycotina</taxon>
        <taxon>Dothideomycetes</taxon>
        <taxon>Dothideomycetidae</taxon>
        <taxon>Mycosphaerellales</taxon>
        <taxon>Teratosphaeriaceae</taxon>
        <taxon>Teratosphaeria</taxon>
    </lineage>
</organism>
<evidence type="ECO:0000313" key="7">
    <source>
        <dbReference type="EMBL" id="KAH9844453.1"/>
    </source>
</evidence>
<dbReference type="PANTHER" id="PTHR12760">
    <property type="entry name" value="TETRATRICOPEPTIDE REPEAT PROTEIN"/>
    <property type="match status" value="1"/>
</dbReference>
<feature type="repeat" description="TPR" evidence="3">
    <location>
        <begin position="159"/>
        <end position="192"/>
    </location>
</feature>
<reference evidence="7 8" key="1">
    <citation type="journal article" date="2018" name="IMA Fungus">
        <title>IMA Genome-F 10: Nine draft genome sequences of Claviceps purpurea s.lat., including C. arundinis, C. humidiphila, and C. cf. spartinae, pseudomolecules for the pitch canker pathogen Fusarium circinatum, draft genome of Davidsoniella eucalypti, Grosmannia galeiformis, Quambalaria eucalypti, and Teratosphaeria destructans.</title>
        <authorList>
            <person name="Wingfield B.D."/>
            <person name="Liu M."/>
            <person name="Nguyen H.D."/>
            <person name="Lane F.A."/>
            <person name="Morgan S.W."/>
            <person name="De Vos L."/>
            <person name="Wilken P.M."/>
            <person name="Duong T.A."/>
            <person name="Aylward J."/>
            <person name="Coetzee M.P."/>
            <person name="Dadej K."/>
            <person name="De Beer Z.W."/>
            <person name="Findlay W."/>
            <person name="Havenga M."/>
            <person name="Kolarik M."/>
            <person name="Menzies J.G."/>
            <person name="Naidoo K."/>
            <person name="Pochopski O."/>
            <person name="Shoukouhi P."/>
            <person name="Santana Q.C."/>
            <person name="Seifert K.A."/>
            <person name="Soal N."/>
            <person name="Steenkamp E.T."/>
            <person name="Tatham C.T."/>
            <person name="van der Nest M.A."/>
            <person name="Wingfield M.J."/>
        </authorList>
    </citation>
    <scope>NUCLEOTIDE SEQUENCE [LARGE SCALE GENOMIC DNA]</scope>
    <source>
        <strain evidence="7">CMW44962</strain>
    </source>
</reference>
<evidence type="ECO:0000256" key="4">
    <source>
        <dbReference type="RuleBase" id="RU367091"/>
    </source>
</evidence>
<keyword evidence="4" id="KW-0472">Membrane</keyword>
<dbReference type="InterPro" id="IPR039856">
    <property type="entry name" value="EMC2-like"/>
</dbReference>
<comment type="function">
    <text evidence="4">Part of the endoplasmic reticulum membrane protein complex (EMC) that enables the energy-independent insertion into endoplasmic reticulum membranes of newly synthesized membrane proteins.</text>
</comment>
<sequence>MTTALLQPIPPTSLHATLTLSQRAKPYLQSQTTWTLPYPLSLLTTSETQEKWAIYENLFLANLRAGDFDTAKTLLTQLVQRFGAQNEHVLALNGLYEEATAKDETELAEVLKGYDELLKVDPGIFPIRKRRAALLRAMGRTADAIAALTNLLDQSPTDAEAWSELSDLYVREGMYKQAIYCLEEVLLVMPNAWNMHARMGEVTFLAATRGQEGEQTRQLGESVRRFCRSLELCEDYLRGFYGLKLSTDRLMRALEAGSGGGGGGKVARRGEADPGTGDLAPPSVETVKKLNEVATSKLGEIVRRAGSGEKGWDGYSEAELKAARELLEGSVQKIER</sequence>
<comment type="subunit">
    <text evidence="4">Component of the ER membrane protein complex (EMC).</text>
</comment>
<accession>A0A9W7SZH8</accession>
<comment type="caution">
    <text evidence="7">The sequence shown here is derived from an EMBL/GenBank/DDBJ whole genome shotgun (WGS) entry which is preliminary data.</text>
</comment>
<dbReference type="InterPro" id="IPR055217">
    <property type="entry name" value="TPR_EMC2"/>
</dbReference>
<dbReference type="SUPFAM" id="SSF48452">
    <property type="entry name" value="TPR-like"/>
    <property type="match status" value="1"/>
</dbReference>
<gene>
    <name evidence="7" type="ORF">Tdes44962_MAKER01486</name>
</gene>
<dbReference type="GO" id="GO:0072546">
    <property type="term" value="C:EMC complex"/>
    <property type="evidence" value="ECO:0007669"/>
    <property type="project" value="UniProtKB-UniRule"/>
</dbReference>
<dbReference type="PROSITE" id="PS50005">
    <property type="entry name" value="TPR"/>
    <property type="match status" value="1"/>
</dbReference>
<dbReference type="InterPro" id="IPR019734">
    <property type="entry name" value="TPR_rpt"/>
</dbReference>
<dbReference type="Proteomes" id="UP001138500">
    <property type="component" value="Unassembled WGS sequence"/>
</dbReference>
<name>A0A9W7SZH8_9PEZI</name>
<dbReference type="Gene3D" id="1.25.40.10">
    <property type="entry name" value="Tetratricopeptide repeat domain"/>
    <property type="match status" value="1"/>
</dbReference>
<reference evidence="7 8" key="2">
    <citation type="journal article" date="2021" name="Curr. Genet.">
        <title>Genetic response to nitrogen starvation in the aggressive Eucalyptus foliar pathogen Teratosphaeria destructans.</title>
        <authorList>
            <person name="Havenga M."/>
            <person name="Wingfield B.D."/>
            <person name="Wingfield M.J."/>
            <person name="Dreyer L.L."/>
            <person name="Roets F."/>
            <person name="Aylward J."/>
        </authorList>
    </citation>
    <scope>NUCLEOTIDE SEQUENCE [LARGE SCALE GENOMIC DNA]</scope>
    <source>
        <strain evidence="7">CMW44962</strain>
    </source>
</reference>
<keyword evidence="4" id="KW-0256">Endoplasmic reticulum</keyword>
<comment type="similarity">
    <text evidence="4">Belongs to the EMC2 family.</text>
</comment>
<proteinExistence type="inferred from homology"/>
<evidence type="ECO:0000259" key="6">
    <source>
        <dbReference type="Pfam" id="PF22890"/>
    </source>
</evidence>
<keyword evidence="2 3" id="KW-0802">TPR repeat</keyword>
<dbReference type="SMART" id="SM00028">
    <property type="entry name" value="TPR"/>
    <property type="match status" value="2"/>
</dbReference>
<evidence type="ECO:0000256" key="3">
    <source>
        <dbReference type="PROSITE-ProRule" id="PRU00339"/>
    </source>
</evidence>